<evidence type="ECO:0000313" key="15">
    <source>
        <dbReference type="Proteomes" id="UP000467305"/>
    </source>
</evidence>
<evidence type="ECO:0000256" key="5">
    <source>
        <dbReference type="ARBA" id="ARBA00011245"/>
    </source>
</evidence>
<dbReference type="EC" id="3.5.2.6" evidence="6"/>
<comment type="subcellular location">
    <subcellularLocation>
        <location evidence="3">Periplasm</location>
    </subcellularLocation>
</comment>
<dbReference type="InterPro" id="IPR001279">
    <property type="entry name" value="Metallo-B-lactamas"/>
</dbReference>
<evidence type="ECO:0000256" key="12">
    <source>
        <dbReference type="ARBA" id="ARBA00023251"/>
    </source>
</evidence>
<dbReference type="Gene3D" id="3.60.15.10">
    <property type="entry name" value="Ribonuclease Z/Hydroxyacylglutathione hydrolase-like"/>
    <property type="match status" value="1"/>
</dbReference>
<dbReference type="CDD" id="cd16302">
    <property type="entry name" value="CcrA-like_MBL-B1"/>
    <property type="match status" value="1"/>
</dbReference>
<dbReference type="GO" id="GO:0046677">
    <property type="term" value="P:response to antibiotic"/>
    <property type="evidence" value="ECO:0007669"/>
    <property type="project" value="UniProtKB-KW"/>
</dbReference>
<keyword evidence="11" id="KW-0862">Zinc</keyword>
<evidence type="ECO:0000256" key="3">
    <source>
        <dbReference type="ARBA" id="ARBA00004418"/>
    </source>
</evidence>
<evidence type="ECO:0000256" key="4">
    <source>
        <dbReference type="ARBA" id="ARBA00005250"/>
    </source>
</evidence>
<evidence type="ECO:0000256" key="6">
    <source>
        <dbReference type="ARBA" id="ARBA00012865"/>
    </source>
</evidence>
<feature type="domain" description="Metallo-beta-lactamase" evidence="13">
    <location>
        <begin position="55"/>
        <end position="222"/>
    </location>
</feature>
<keyword evidence="12" id="KW-0046">Antibiotic resistance</keyword>
<evidence type="ECO:0000256" key="1">
    <source>
        <dbReference type="ARBA" id="ARBA00001526"/>
    </source>
</evidence>
<dbReference type="OrthoDB" id="9769598at2"/>
<dbReference type="SUPFAM" id="SSF56281">
    <property type="entry name" value="Metallo-hydrolase/oxidoreductase"/>
    <property type="match status" value="1"/>
</dbReference>
<dbReference type="InterPro" id="IPR001018">
    <property type="entry name" value="Beta-lactamase_class-B_CS"/>
</dbReference>
<dbReference type="GO" id="GO:0042597">
    <property type="term" value="C:periplasmic space"/>
    <property type="evidence" value="ECO:0007669"/>
    <property type="project" value="UniProtKB-SubCell"/>
</dbReference>
<evidence type="ECO:0000259" key="13">
    <source>
        <dbReference type="SMART" id="SM00849"/>
    </source>
</evidence>
<dbReference type="PANTHER" id="PTHR42951:SF4">
    <property type="entry name" value="ACYL-COENZYME A THIOESTERASE MBLAC2"/>
    <property type="match status" value="1"/>
</dbReference>
<dbReference type="SMART" id="SM00849">
    <property type="entry name" value="Lactamase_B"/>
    <property type="match status" value="1"/>
</dbReference>
<comment type="caution">
    <text evidence="14">The sequence shown here is derived from an EMBL/GenBank/DDBJ whole genome shotgun (WGS) entry which is preliminary data.</text>
</comment>
<dbReference type="AlphaFoldDB" id="A0A7J5ASB0"/>
<keyword evidence="9" id="KW-0574">Periplasm</keyword>
<dbReference type="InterPro" id="IPR050855">
    <property type="entry name" value="NDM-1-like"/>
</dbReference>
<protein>
    <recommendedName>
        <fullName evidence="6">beta-lactamase</fullName>
        <ecNumber evidence="6">3.5.2.6</ecNumber>
    </recommendedName>
</protein>
<dbReference type="InterPro" id="IPR029058">
    <property type="entry name" value="AB_hydrolase_fold"/>
</dbReference>
<organism evidence="14 15">
    <name type="scientific">Tenacibaculum aiptasiae</name>
    <dbReference type="NCBI Taxonomy" id="426481"/>
    <lineage>
        <taxon>Bacteria</taxon>
        <taxon>Pseudomonadati</taxon>
        <taxon>Bacteroidota</taxon>
        <taxon>Flavobacteriia</taxon>
        <taxon>Flavobacteriales</taxon>
        <taxon>Flavobacteriaceae</taxon>
        <taxon>Tenacibaculum</taxon>
    </lineage>
</organism>
<reference evidence="14 15" key="1">
    <citation type="submission" date="2019-09" db="EMBL/GenBank/DDBJ databases">
        <authorList>
            <person name="Cao W.R."/>
        </authorList>
    </citation>
    <scope>NUCLEOTIDE SEQUENCE [LARGE SCALE GENOMIC DNA]</scope>
    <source>
        <strain evidence="15">a4</strain>
    </source>
</reference>
<comment type="subunit">
    <text evidence="5">Monomer.</text>
</comment>
<dbReference type="InterPro" id="IPR058199">
    <property type="entry name" value="BlaB//VIM/IMP-1"/>
</dbReference>
<sequence length="433" mass="49303">MKSKLLFTLLIIFFISSCKKEPKNYESETLKIKQVANNVYQHISYLETESWGSVPCNGMIYLNENEAIIFDTPTNKKATEELINWIGKRKVTAVIATHFHIDCLATLEQFHAKGIKSYATKQTIELARANNEKVLPQNGFEKEKEFQIGNKTILAKYYGEGHTKDNIVGYVPSEKVLFGGCFIKQVKAPKGNLEDANTSAWPTSVKKLKKELTDIKVVIPGHGKSGGTELLDYTIKLFEKKKKKYVFFLHNRFLEEHDLEESHPEYGRTEYKEIIAAFEKRKLTVISEQRKGNVNAREYASRIVNQIDSLVTNGAKPEHITVIGTSKGGYIAQYVSTLANNPKLNFVFVASFQNSDLENIPEINFCGNILNIYEKTDPFGQSAIKRKQNSTCEIAHFKEIELHTGMKHGFLFKPLKEWIEPSAKWANGNYEIE</sequence>
<evidence type="ECO:0000256" key="10">
    <source>
        <dbReference type="ARBA" id="ARBA00022801"/>
    </source>
</evidence>
<dbReference type="PANTHER" id="PTHR42951">
    <property type="entry name" value="METALLO-BETA-LACTAMASE DOMAIN-CONTAINING"/>
    <property type="match status" value="1"/>
</dbReference>
<dbReference type="Proteomes" id="UP000467305">
    <property type="component" value="Unassembled WGS sequence"/>
</dbReference>
<dbReference type="EMBL" id="WAAU01000003">
    <property type="protein sequence ID" value="KAB1160517.1"/>
    <property type="molecule type" value="Genomic_DNA"/>
</dbReference>
<keyword evidence="8" id="KW-0732">Signal</keyword>
<dbReference type="GO" id="GO:0008800">
    <property type="term" value="F:beta-lactamase activity"/>
    <property type="evidence" value="ECO:0007669"/>
    <property type="project" value="UniProtKB-EC"/>
</dbReference>
<proteinExistence type="inferred from homology"/>
<dbReference type="NCBIfam" id="NF033088">
    <property type="entry name" value="bla_subclass_B1"/>
    <property type="match status" value="1"/>
</dbReference>
<dbReference type="GO" id="GO:0017001">
    <property type="term" value="P:antibiotic catabolic process"/>
    <property type="evidence" value="ECO:0007669"/>
    <property type="project" value="InterPro"/>
</dbReference>
<gene>
    <name evidence="14" type="primary">bla</name>
    <name evidence="14" type="ORF">F7018_01180</name>
</gene>
<evidence type="ECO:0000256" key="8">
    <source>
        <dbReference type="ARBA" id="ARBA00022729"/>
    </source>
</evidence>
<keyword evidence="10" id="KW-0378">Hydrolase</keyword>
<dbReference type="InterPro" id="IPR036866">
    <property type="entry name" value="RibonucZ/Hydroxyglut_hydro"/>
</dbReference>
<comment type="cofactor">
    <cofactor evidence="2">
        <name>Zn(2+)</name>
        <dbReference type="ChEBI" id="CHEBI:29105"/>
    </cofactor>
</comment>
<keyword evidence="15" id="KW-1185">Reference proteome</keyword>
<dbReference type="PROSITE" id="PS51257">
    <property type="entry name" value="PROKAR_LIPOPROTEIN"/>
    <property type="match status" value="1"/>
</dbReference>
<comment type="similarity">
    <text evidence="4">Belongs to the metallo-beta-lactamase superfamily. Class-B beta-lactamase family.</text>
</comment>
<evidence type="ECO:0000256" key="11">
    <source>
        <dbReference type="ARBA" id="ARBA00022833"/>
    </source>
</evidence>
<dbReference type="PROSITE" id="PS00744">
    <property type="entry name" value="BETA_LACTAMASE_B_2"/>
    <property type="match status" value="1"/>
</dbReference>
<accession>A0A7J5ASB0</accession>
<name>A0A7J5ASB0_9FLAO</name>
<evidence type="ECO:0000313" key="14">
    <source>
        <dbReference type="EMBL" id="KAB1160517.1"/>
    </source>
</evidence>
<comment type="catalytic activity">
    <reaction evidence="1">
        <text>a beta-lactam + H2O = a substituted beta-amino acid</text>
        <dbReference type="Rhea" id="RHEA:20401"/>
        <dbReference type="ChEBI" id="CHEBI:15377"/>
        <dbReference type="ChEBI" id="CHEBI:35627"/>
        <dbReference type="ChEBI" id="CHEBI:140347"/>
        <dbReference type="EC" id="3.5.2.6"/>
    </reaction>
</comment>
<evidence type="ECO:0000256" key="9">
    <source>
        <dbReference type="ARBA" id="ARBA00022764"/>
    </source>
</evidence>
<dbReference type="NCBIfam" id="NF012229">
    <property type="entry name" value="bla_class_B_core"/>
    <property type="match status" value="1"/>
</dbReference>
<evidence type="ECO:0000256" key="7">
    <source>
        <dbReference type="ARBA" id="ARBA00022723"/>
    </source>
</evidence>
<dbReference type="Pfam" id="PF00753">
    <property type="entry name" value="Lactamase_B"/>
    <property type="match status" value="1"/>
</dbReference>
<dbReference type="SUPFAM" id="SSF53474">
    <property type="entry name" value="alpha/beta-Hydrolases"/>
    <property type="match status" value="1"/>
</dbReference>
<dbReference type="GO" id="GO:0008270">
    <property type="term" value="F:zinc ion binding"/>
    <property type="evidence" value="ECO:0007669"/>
    <property type="project" value="InterPro"/>
</dbReference>
<evidence type="ECO:0000256" key="2">
    <source>
        <dbReference type="ARBA" id="ARBA00001947"/>
    </source>
</evidence>
<keyword evidence="7" id="KW-0479">Metal-binding</keyword>